<name>A0A915JMS5_ROMCU</name>
<sequence length="199" mass="22811">MVDSTNIDTKVLVYMFNWFTTPYDFPLSLLDKSQIEIYERAWMDYVMARNESSHFGVQMIIGPQFNDYLDNVSINAFLESGIAVSFTYVDEFLIPRPVSVPLGMAAKISLRLSKYTRSESQLPLRKFKCAESGVQASMISERVKLKSGMKSSKEYFTISKKVLLYIQIVGLYGVFSKKEPQNDLFSRIKKSLSGFVRLE</sequence>
<dbReference type="Proteomes" id="UP000887565">
    <property type="component" value="Unplaced"/>
</dbReference>
<reference evidence="2" key="1">
    <citation type="submission" date="2022-11" db="UniProtKB">
        <authorList>
            <consortium name="WormBaseParasite"/>
        </authorList>
    </citation>
    <scope>IDENTIFICATION</scope>
</reference>
<protein>
    <submittedName>
        <fullName evidence="2">Uncharacterized protein</fullName>
    </submittedName>
</protein>
<dbReference type="AlphaFoldDB" id="A0A915JMS5"/>
<evidence type="ECO:0000313" key="1">
    <source>
        <dbReference type="Proteomes" id="UP000887565"/>
    </source>
</evidence>
<dbReference type="WBParaSite" id="nRc.2.0.1.t27281-RA">
    <property type="protein sequence ID" value="nRc.2.0.1.t27281-RA"/>
    <property type="gene ID" value="nRc.2.0.1.g27281"/>
</dbReference>
<organism evidence="1 2">
    <name type="scientific">Romanomermis culicivorax</name>
    <name type="common">Nematode worm</name>
    <dbReference type="NCBI Taxonomy" id="13658"/>
    <lineage>
        <taxon>Eukaryota</taxon>
        <taxon>Metazoa</taxon>
        <taxon>Ecdysozoa</taxon>
        <taxon>Nematoda</taxon>
        <taxon>Enoplea</taxon>
        <taxon>Dorylaimia</taxon>
        <taxon>Mermithida</taxon>
        <taxon>Mermithoidea</taxon>
        <taxon>Mermithidae</taxon>
        <taxon>Romanomermis</taxon>
    </lineage>
</organism>
<keyword evidence="1" id="KW-1185">Reference proteome</keyword>
<accession>A0A915JMS5</accession>
<proteinExistence type="predicted"/>
<evidence type="ECO:0000313" key="2">
    <source>
        <dbReference type="WBParaSite" id="nRc.2.0.1.t27281-RA"/>
    </source>
</evidence>